<dbReference type="Gene3D" id="3.80.10.10">
    <property type="entry name" value="Ribonuclease Inhibitor"/>
    <property type="match status" value="1"/>
</dbReference>
<evidence type="ECO:0000313" key="5">
    <source>
        <dbReference type="Proteomes" id="UP000254072"/>
    </source>
</evidence>
<organism evidence="4 5">
    <name type="scientific">Prevotella disiens</name>
    <dbReference type="NCBI Taxonomy" id="28130"/>
    <lineage>
        <taxon>Bacteria</taxon>
        <taxon>Pseudomonadati</taxon>
        <taxon>Bacteroidota</taxon>
        <taxon>Bacteroidia</taxon>
        <taxon>Bacteroidales</taxon>
        <taxon>Prevotellaceae</taxon>
        <taxon>Prevotella</taxon>
    </lineage>
</organism>
<gene>
    <name evidence="4" type="primary">inlJ_4</name>
    <name evidence="4" type="ORF">NCTC11157_00369</name>
</gene>
<sequence>MKKLFLLLAFMTLSLTQGMAENVIKLTTALKAGNKICFSVNGENVTVEGADEGSPNEYTVKNQTITIKGKVFVLNCYGAELTALDLSHCTTLTTLRCQDNKLTSLDLSKNTKIQTIDCSKNKLNSLSNLSTNTELSTLYCWGNELTTLDLSKNNKLADLHCSSNKLKDLKLPANVAKMNNLDFGNNNLSGTVIDNIINSLPVLDAYRDFTCYYVGATENNVITKKQVEAAKKKNWIAQSFDPKTIERKDYEGAIDASINGVSVGINDENAPTYNLSGQKVGKDYKGVVIKNGKKFIQK</sequence>
<proteinExistence type="predicted"/>
<feature type="signal peptide" evidence="3">
    <location>
        <begin position="1"/>
        <end position="20"/>
    </location>
</feature>
<dbReference type="PANTHER" id="PTHR47566">
    <property type="match status" value="1"/>
</dbReference>
<reference evidence="4 5" key="1">
    <citation type="submission" date="2018-06" db="EMBL/GenBank/DDBJ databases">
        <authorList>
            <consortium name="Pathogen Informatics"/>
            <person name="Doyle S."/>
        </authorList>
    </citation>
    <scope>NUCLEOTIDE SEQUENCE [LARGE SCALE GENOMIC DNA]</scope>
    <source>
        <strain evidence="4 5">NCTC11157</strain>
    </source>
</reference>
<dbReference type="OrthoDB" id="1072397at2"/>
<dbReference type="GeneID" id="91081630"/>
<evidence type="ECO:0000256" key="2">
    <source>
        <dbReference type="ARBA" id="ARBA00022737"/>
    </source>
</evidence>
<dbReference type="AlphaFoldDB" id="A0A379DXD5"/>
<feature type="chain" id="PRO_5017012800" evidence="3">
    <location>
        <begin position="21"/>
        <end position="298"/>
    </location>
</feature>
<dbReference type="RefSeq" id="WP_021669694.1">
    <property type="nucleotide sequence ID" value="NZ_UGTL01000001.1"/>
</dbReference>
<name>A0A379DXD5_9BACT</name>
<evidence type="ECO:0000256" key="3">
    <source>
        <dbReference type="SAM" id="SignalP"/>
    </source>
</evidence>
<dbReference type="Proteomes" id="UP000254072">
    <property type="component" value="Unassembled WGS sequence"/>
</dbReference>
<dbReference type="InterPro" id="IPR052574">
    <property type="entry name" value="CDIRP"/>
</dbReference>
<dbReference type="GO" id="GO:0035591">
    <property type="term" value="F:signaling adaptor activity"/>
    <property type="evidence" value="ECO:0007669"/>
    <property type="project" value="TreeGrafter"/>
</dbReference>
<protein>
    <submittedName>
        <fullName evidence="4">Internalin-J</fullName>
    </submittedName>
</protein>
<evidence type="ECO:0000313" key="4">
    <source>
        <dbReference type="EMBL" id="SUB84662.1"/>
    </source>
</evidence>
<keyword evidence="1" id="KW-0433">Leucine-rich repeat</keyword>
<dbReference type="SUPFAM" id="SSF52058">
    <property type="entry name" value="L domain-like"/>
    <property type="match status" value="1"/>
</dbReference>
<keyword evidence="3" id="KW-0732">Signal</keyword>
<dbReference type="InterPro" id="IPR032675">
    <property type="entry name" value="LRR_dom_sf"/>
</dbReference>
<evidence type="ECO:0000256" key="1">
    <source>
        <dbReference type="ARBA" id="ARBA00022614"/>
    </source>
</evidence>
<dbReference type="PANTHER" id="PTHR47566:SF1">
    <property type="entry name" value="PROTEIN NUD1"/>
    <property type="match status" value="1"/>
</dbReference>
<accession>A0A379DXD5</accession>
<dbReference type="EMBL" id="UGTL01000001">
    <property type="protein sequence ID" value="SUB84662.1"/>
    <property type="molecule type" value="Genomic_DNA"/>
</dbReference>
<keyword evidence="2" id="KW-0677">Repeat</keyword>